<dbReference type="Gene3D" id="1.10.730.10">
    <property type="entry name" value="Isoleucyl-tRNA Synthetase, Domain 1"/>
    <property type="match status" value="1"/>
</dbReference>
<dbReference type="InterPro" id="IPR014729">
    <property type="entry name" value="Rossmann-like_a/b/a_fold"/>
</dbReference>
<dbReference type="CDD" id="cd07961">
    <property type="entry name" value="Anticodon_Ia_Ile_ABEc"/>
    <property type="match status" value="1"/>
</dbReference>
<dbReference type="Gene3D" id="3.40.50.620">
    <property type="entry name" value="HUPs"/>
    <property type="match status" value="1"/>
</dbReference>
<dbReference type="SUPFAM" id="SSF47323">
    <property type="entry name" value="Anticodon-binding domain of a subclass of class I aminoacyl-tRNA synthetases"/>
    <property type="match status" value="1"/>
</dbReference>
<dbReference type="EMBL" id="BART01019509">
    <property type="protein sequence ID" value="GAG87037.1"/>
    <property type="molecule type" value="Genomic_DNA"/>
</dbReference>
<evidence type="ECO:0000256" key="4">
    <source>
        <dbReference type="ARBA" id="ARBA00022840"/>
    </source>
</evidence>
<name>X1C123_9ZZZZ</name>
<protein>
    <recommendedName>
        <fullName evidence="11">Isoleucine--tRNA ligase</fullName>
    </recommendedName>
</protein>
<dbReference type="GO" id="GO:0004822">
    <property type="term" value="F:isoleucine-tRNA ligase activity"/>
    <property type="evidence" value="ECO:0007669"/>
    <property type="project" value="UniProtKB-EC"/>
</dbReference>
<evidence type="ECO:0000256" key="6">
    <source>
        <dbReference type="ARBA" id="ARBA00023146"/>
    </source>
</evidence>
<dbReference type="PANTHER" id="PTHR42780:SF1">
    <property type="entry name" value="ISOLEUCINE--TRNA LIGASE, CYTOPLASMIC"/>
    <property type="match status" value="1"/>
</dbReference>
<dbReference type="GO" id="GO:0006428">
    <property type="term" value="P:isoleucyl-tRNA aminoacylation"/>
    <property type="evidence" value="ECO:0007669"/>
    <property type="project" value="TreeGrafter"/>
</dbReference>
<sequence length="294" mass="33902">VALDEHGQKMSKSLGNVVDPQEVIKKYGADVLRFYMLSANSPWEDLRFSWKEIEVVARMLNVLWNVHVFATTYMALDEFGPKKIDLKRVRENFMLEDFWMMSRINSVTRDATKAFQEFDLHHAARSITSFVLEDLSRWYVRLVRERVWIERDDHRKLAAYVVLYPALHTLVRLLAPIMPHVSEVIYRDLVKAADAGAPESVHMLSWPSVNERMIDVELERGMNIVRAFVEGGAAARQQARLKLRWPVSKAVIRASSREVKSLLQGLRGVLQSQLNCKGLVLLGPEEQEAEFRLT</sequence>
<dbReference type="InterPro" id="IPR013155">
    <property type="entry name" value="M/V/L/I-tRNA-synth_anticd-bd"/>
</dbReference>
<dbReference type="AlphaFoldDB" id="X1C123"/>
<gene>
    <name evidence="10" type="ORF">S01H4_36482</name>
</gene>
<dbReference type="PANTHER" id="PTHR42780">
    <property type="entry name" value="SOLEUCYL-TRNA SYNTHETASE"/>
    <property type="match status" value="1"/>
</dbReference>
<evidence type="ECO:0000259" key="9">
    <source>
        <dbReference type="Pfam" id="PF08264"/>
    </source>
</evidence>
<keyword evidence="5" id="KW-0648">Protein biosynthesis</keyword>
<comment type="caution">
    <text evidence="10">The sequence shown here is derived from an EMBL/GenBank/DDBJ whole genome shotgun (WGS) entry which is preliminary data.</text>
</comment>
<evidence type="ECO:0000256" key="2">
    <source>
        <dbReference type="ARBA" id="ARBA00022598"/>
    </source>
</evidence>
<keyword evidence="3" id="KW-0547">Nucleotide-binding</keyword>
<feature type="non-terminal residue" evidence="10">
    <location>
        <position position="1"/>
    </location>
</feature>
<evidence type="ECO:0000256" key="5">
    <source>
        <dbReference type="ARBA" id="ARBA00022917"/>
    </source>
</evidence>
<evidence type="ECO:0000256" key="7">
    <source>
        <dbReference type="ARBA" id="ARBA00048359"/>
    </source>
</evidence>
<evidence type="ECO:0000259" key="8">
    <source>
        <dbReference type="Pfam" id="PF00133"/>
    </source>
</evidence>
<keyword evidence="1" id="KW-0963">Cytoplasm</keyword>
<keyword evidence="4" id="KW-0067">ATP-binding</keyword>
<evidence type="ECO:0000256" key="3">
    <source>
        <dbReference type="ARBA" id="ARBA00022741"/>
    </source>
</evidence>
<organism evidence="10">
    <name type="scientific">marine sediment metagenome</name>
    <dbReference type="NCBI Taxonomy" id="412755"/>
    <lineage>
        <taxon>unclassified sequences</taxon>
        <taxon>metagenomes</taxon>
        <taxon>ecological metagenomes</taxon>
    </lineage>
</organism>
<evidence type="ECO:0000313" key="10">
    <source>
        <dbReference type="EMBL" id="GAG87037.1"/>
    </source>
</evidence>
<dbReference type="InterPro" id="IPR009080">
    <property type="entry name" value="tRNAsynth_Ia_anticodon-bd"/>
</dbReference>
<dbReference type="GO" id="GO:0005524">
    <property type="term" value="F:ATP binding"/>
    <property type="evidence" value="ECO:0007669"/>
    <property type="project" value="UniProtKB-KW"/>
</dbReference>
<dbReference type="GO" id="GO:0000049">
    <property type="term" value="F:tRNA binding"/>
    <property type="evidence" value="ECO:0007669"/>
    <property type="project" value="InterPro"/>
</dbReference>
<dbReference type="FunFam" id="1.10.730.10:FF:000033">
    <property type="entry name" value="Valine--tRNA ligase"/>
    <property type="match status" value="1"/>
</dbReference>
<keyword evidence="2" id="KW-0436">Ligase</keyword>
<dbReference type="InterPro" id="IPR033709">
    <property type="entry name" value="Anticodon_Ile_ABEc"/>
</dbReference>
<dbReference type="InterPro" id="IPR023586">
    <property type="entry name" value="Ile-tRNA-ligase_type2"/>
</dbReference>
<dbReference type="Pfam" id="PF00133">
    <property type="entry name" value="tRNA-synt_1"/>
    <property type="match status" value="1"/>
</dbReference>
<comment type="catalytic activity">
    <reaction evidence="7">
        <text>tRNA(Ile) + L-isoleucine + ATP = L-isoleucyl-tRNA(Ile) + AMP + diphosphate</text>
        <dbReference type="Rhea" id="RHEA:11060"/>
        <dbReference type="Rhea" id="RHEA-COMP:9666"/>
        <dbReference type="Rhea" id="RHEA-COMP:9695"/>
        <dbReference type="ChEBI" id="CHEBI:30616"/>
        <dbReference type="ChEBI" id="CHEBI:33019"/>
        <dbReference type="ChEBI" id="CHEBI:58045"/>
        <dbReference type="ChEBI" id="CHEBI:78442"/>
        <dbReference type="ChEBI" id="CHEBI:78528"/>
        <dbReference type="ChEBI" id="CHEBI:456215"/>
        <dbReference type="EC" id="6.1.1.5"/>
    </reaction>
</comment>
<dbReference type="Pfam" id="PF08264">
    <property type="entry name" value="Anticodon_1"/>
    <property type="match status" value="1"/>
</dbReference>
<reference evidence="10" key="1">
    <citation type="journal article" date="2014" name="Front. Microbiol.">
        <title>High frequency of phylogenetically diverse reductive dehalogenase-homologous genes in deep subseafloor sedimentary metagenomes.</title>
        <authorList>
            <person name="Kawai M."/>
            <person name="Futagami T."/>
            <person name="Toyoda A."/>
            <person name="Takaki Y."/>
            <person name="Nishi S."/>
            <person name="Hori S."/>
            <person name="Arai W."/>
            <person name="Tsubouchi T."/>
            <person name="Morono Y."/>
            <person name="Uchiyama I."/>
            <person name="Ito T."/>
            <person name="Fujiyama A."/>
            <person name="Inagaki F."/>
            <person name="Takami H."/>
        </authorList>
    </citation>
    <scope>NUCLEOTIDE SEQUENCE</scope>
    <source>
        <strain evidence="10">Expedition CK06-06</strain>
    </source>
</reference>
<proteinExistence type="predicted"/>
<feature type="domain" description="Methionyl/Valyl/Leucyl/Isoleucyl-tRNA synthetase anticodon-binding" evidence="9">
    <location>
        <begin position="97"/>
        <end position="249"/>
    </location>
</feature>
<keyword evidence="6" id="KW-0030">Aminoacyl-tRNA synthetase</keyword>
<evidence type="ECO:0008006" key="11">
    <source>
        <dbReference type="Google" id="ProtNLM"/>
    </source>
</evidence>
<dbReference type="InterPro" id="IPR002300">
    <property type="entry name" value="aa-tRNA-synth_Ia"/>
</dbReference>
<accession>X1C123</accession>
<evidence type="ECO:0000256" key="1">
    <source>
        <dbReference type="ARBA" id="ARBA00022490"/>
    </source>
</evidence>
<dbReference type="SUPFAM" id="SSF52374">
    <property type="entry name" value="Nucleotidylyl transferase"/>
    <property type="match status" value="1"/>
</dbReference>
<feature type="domain" description="Aminoacyl-tRNA synthetase class Ia" evidence="8">
    <location>
        <begin position="3"/>
        <end position="47"/>
    </location>
</feature>
<feature type="non-terminal residue" evidence="10">
    <location>
        <position position="294"/>
    </location>
</feature>